<sequence>MPHPNPSNKLLKIQGKLTKKVEQAVNRLVPRDTIFVPSELSSTNVPPDQSVLNSLVNYSELTLQPAAELSPLPRYDQVVPTSNEYRTSHLKSQDLGVDLIKAALQTEQERLRQLSEDNKMLSEYSNTLNFGEEEEDLRTEILALESELSRLRIMYPTLIPPPIPSRPQSTSDTHWTCPKCSEREPETSSRCGVCRLPSSYIPPEEAQACRCNYCSKIKLLSGKENINCTRKASVGNRTYLLHLLLTRQLSYRLGHCS</sequence>
<keyword evidence="2" id="KW-1185">Reference proteome</keyword>
<protein>
    <submittedName>
        <fullName evidence="1">Uncharacterized protein</fullName>
    </submittedName>
</protein>
<evidence type="ECO:0000313" key="2">
    <source>
        <dbReference type="Proteomes" id="UP000005239"/>
    </source>
</evidence>
<reference evidence="1" key="2">
    <citation type="submission" date="2022-06" db="UniProtKB">
        <authorList>
            <consortium name="EnsemblMetazoa"/>
        </authorList>
    </citation>
    <scope>IDENTIFICATION</scope>
    <source>
        <strain evidence="1">PS312</strain>
    </source>
</reference>
<reference evidence="2" key="1">
    <citation type="journal article" date="2008" name="Nat. Genet.">
        <title>The Pristionchus pacificus genome provides a unique perspective on nematode lifestyle and parasitism.</title>
        <authorList>
            <person name="Dieterich C."/>
            <person name="Clifton S.W."/>
            <person name="Schuster L.N."/>
            <person name="Chinwalla A."/>
            <person name="Delehaunty K."/>
            <person name="Dinkelacker I."/>
            <person name="Fulton L."/>
            <person name="Fulton R."/>
            <person name="Godfrey J."/>
            <person name="Minx P."/>
            <person name="Mitreva M."/>
            <person name="Roeseler W."/>
            <person name="Tian H."/>
            <person name="Witte H."/>
            <person name="Yang S.P."/>
            <person name="Wilson R.K."/>
            <person name="Sommer R.J."/>
        </authorList>
    </citation>
    <scope>NUCLEOTIDE SEQUENCE [LARGE SCALE GENOMIC DNA]</scope>
    <source>
        <strain evidence="2">PS312</strain>
    </source>
</reference>
<proteinExistence type="predicted"/>
<accession>A0A2A6BL47</accession>
<evidence type="ECO:0000313" key="1">
    <source>
        <dbReference type="EnsemblMetazoa" id="PPA35616.1"/>
    </source>
</evidence>
<organism evidence="1 2">
    <name type="scientific">Pristionchus pacificus</name>
    <name type="common">Parasitic nematode worm</name>
    <dbReference type="NCBI Taxonomy" id="54126"/>
    <lineage>
        <taxon>Eukaryota</taxon>
        <taxon>Metazoa</taxon>
        <taxon>Ecdysozoa</taxon>
        <taxon>Nematoda</taxon>
        <taxon>Chromadorea</taxon>
        <taxon>Rhabditida</taxon>
        <taxon>Rhabditina</taxon>
        <taxon>Diplogasteromorpha</taxon>
        <taxon>Diplogasteroidea</taxon>
        <taxon>Neodiplogasteridae</taxon>
        <taxon>Pristionchus</taxon>
    </lineage>
</organism>
<dbReference type="AlphaFoldDB" id="A0A2A6BL47"/>
<dbReference type="EnsemblMetazoa" id="PPA35616.1">
    <property type="protein sequence ID" value="PPA35616.1"/>
    <property type="gene ID" value="WBGene00273985"/>
</dbReference>
<name>A0A2A6BL47_PRIPA</name>
<accession>A0A8R1YQ01</accession>
<dbReference type="Proteomes" id="UP000005239">
    <property type="component" value="Unassembled WGS sequence"/>
</dbReference>
<gene>
    <name evidence="1" type="primary">WBGene00273985</name>
</gene>